<keyword evidence="1 3" id="KW-0378">Hydrolase</keyword>
<evidence type="ECO:0000313" key="3">
    <source>
        <dbReference type="EMBL" id="MBW3095825.1"/>
    </source>
</evidence>
<evidence type="ECO:0000256" key="1">
    <source>
        <dbReference type="ARBA" id="ARBA00022801"/>
    </source>
</evidence>
<dbReference type="RefSeq" id="WP_219157472.1">
    <property type="nucleotide sequence ID" value="NZ_JAHWQX010000001.1"/>
</dbReference>
<dbReference type="PANTHER" id="PTHR43798">
    <property type="entry name" value="MONOACYLGLYCEROL LIPASE"/>
    <property type="match status" value="1"/>
</dbReference>
<name>A0ABS6WJ79_9HYPH</name>
<proteinExistence type="predicted"/>
<feature type="domain" description="AB hydrolase-1" evidence="2">
    <location>
        <begin position="25"/>
        <end position="254"/>
    </location>
</feature>
<dbReference type="Proteomes" id="UP001430804">
    <property type="component" value="Unassembled WGS sequence"/>
</dbReference>
<gene>
    <name evidence="3" type="ORF">KY465_00875</name>
</gene>
<dbReference type="InterPro" id="IPR000073">
    <property type="entry name" value="AB_hydrolase_1"/>
</dbReference>
<protein>
    <submittedName>
        <fullName evidence="3">Alpha/beta hydrolase</fullName>
    </submittedName>
</protein>
<accession>A0ABS6WJ79</accession>
<reference evidence="3" key="1">
    <citation type="submission" date="2021-07" db="EMBL/GenBank/DDBJ databases">
        <title>Pseudohoeflea marina sp. nov. a polyhydroxyalcanoate-producing bacterium.</title>
        <authorList>
            <person name="Zheng W."/>
            <person name="Yu S."/>
            <person name="Huang Y."/>
        </authorList>
    </citation>
    <scope>NUCLEOTIDE SEQUENCE</scope>
    <source>
        <strain evidence="3">DP4N28-3</strain>
    </source>
</reference>
<dbReference type="GO" id="GO:0016787">
    <property type="term" value="F:hydrolase activity"/>
    <property type="evidence" value="ECO:0007669"/>
    <property type="project" value="UniProtKB-KW"/>
</dbReference>
<sequence>MLTTLHRSKTASGVAYRDVGAGEPLVLIHGVGLRLEAWAPQIETFSATHRVIAVDMPGHGGSAHLENGARLEAFVDWCGQLLDDLDLDAVNLAGHSMGALIAGGAAARLAGRIRRVALVNAVYCRDAAARQAVEARAGEIALGGPIDVEGPLHRWFGSDDDTRDASHLVRHWLGEMDPDGYATAYAAFAGGDRTYAGAWPDIACPALFITGRGDPNSTPAMAEAMARAAPRGRAVIIEGRHMINLTAPQQVNAAFADWLAEEVTP</sequence>
<evidence type="ECO:0000313" key="4">
    <source>
        <dbReference type="Proteomes" id="UP001430804"/>
    </source>
</evidence>
<dbReference type="PANTHER" id="PTHR43798:SF31">
    <property type="entry name" value="AB HYDROLASE SUPERFAMILY PROTEIN YCLE"/>
    <property type="match status" value="1"/>
</dbReference>
<comment type="caution">
    <text evidence="3">The sequence shown here is derived from an EMBL/GenBank/DDBJ whole genome shotgun (WGS) entry which is preliminary data.</text>
</comment>
<dbReference type="Pfam" id="PF12697">
    <property type="entry name" value="Abhydrolase_6"/>
    <property type="match status" value="1"/>
</dbReference>
<evidence type="ECO:0000259" key="2">
    <source>
        <dbReference type="Pfam" id="PF12697"/>
    </source>
</evidence>
<dbReference type="InterPro" id="IPR050266">
    <property type="entry name" value="AB_hydrolase_sf"/>
</dbReference>
<organism evidence="3 4">
    <name type="scientific">Pseudohoeflea coraliihabitans</name>
    <dbReference type="NCBI Taxonomy" id="2860393"/>
    <lineage>
        <taxon>Bacteria</taxon>
        <taxon>Pseudomonadati</taxon>
        <taxon>Pseudomonadota</taxon>
        <taxon>Alphaproteobacteria</taxon>
        <taxon>Hyphomicrobiales</taxon>
        <taxon>Rhizobiaceae</taxon>
        <taxon>Pseudohoeflea</taxon>
    </lineage>
</organism>
<dbReference type="EMBL" id="JAHWQX010000001">
    <property type="protein sequence ID" value="MBW3095825.1"/>
    <property type="molecule type" value="Genomic_DNA"/>
</dbReference>
<keyword evidence="4" id="KW-1185">Reference proteome</keyword>